<evidence type="ECO:0000256" key="3">
    <source>
        <dbReference type="ARBA" id="ARBA00022833"/>
    </source>
</evidence>
<keyword evidence="1" id="KW-0479">Metal-binding</keyword>
<keyword evidence="3" id="KW-0862">Zinc</keyword>
<dbReference type="EMBL" id="CAJOBH010239347">
    <property type="protein sequence ID" value="CAF5103456.1"/>
    <property type="molecule type" value="Genomic_DNA"/>
</dbReference>
<dbReference type="InterPro" id="IPR045129">
    <property type="entry name" value="RNF123/RKP/RSPRY1"/>
</dbReference>
<feature type="domain" description="B30.2/SPRY" evidence="4">
    <location>
        <begin position="121"/>
        <end position="317"/>
    </location>
</feature>
<dbReference type="InterPro" id="IPR003877">
    <property type="entry name" value="SPRY_dom"/>
</dbReference>
<gene>
    <name evidence="5" type="ORF">BYL167_LOCUS64683</name>
</gene>
<evidence type="ECO:0000313" key="5">
    <source>
        <dbReference type="EMBL" id="CAF5103456.1"/>
    </source>
</evidence>
<proteinExistence type="predicted"/>
<dbReference type="InterPro" id="IPR043136">
    <property type="entry name" value="B30.2/SPRY_sf"/>
</dbReference>
<dbReference type="GO" id="GO:0051603">
    <property type="term" value="P:proteolysis involved in protein catabolic process"/>
    <property type="evidence" value="ECO:0007669"/>
    <property type="project" value="TreeGrafter"/>
</dbReference>
<dbReference type="GO" id="GO:0005737">
    <property type="term" value="C:cytoplasm"/>
    <property type="evidence" value="ECO:0007669"/>
    <property type="project" value="TreeGrafter"/>
</dbReference>
<dbReference type="PROSITE" id="PS50188">
    <property type="entry name" value="B302_SPRY"/>
    <property type="match status" value="1"/>
</dbReference>
<comment type="caution">
    <text evidence="5">The sequence shown here is derived from an EMBL/GenBank/DDBJ whole genome shotgun (WGS) entry which is preliminary data.</text>
</comment>
<evidence type="ECO:0000256" key="2">
    <source>
        <dbReference type="ARBA" id="ARBA00022771"/>
    </source>
</evidence>
<organism evidence="5 6">
    <name type="scientific">Rotaria magnacalcarata</name>
    <dbReference type="NCBI Taxonomy" id="392030"/>
    <lineage>
        <taxon>Eukaryota</taxon>
        <taxon>Metazoa</taxon>
        <taxon>Spiralia</taxon>
        <taxon>Gnathifera</taxon>
        <taxon>Rotifera</taxon>
        <taxon>Eurotatoria</taxon>
        <taxon>Bdelloidea</taxon>
        <taxon>Philodinida</taxon>
        <taxon>Philodinidae</taxon>
        <taxon>Rotaria</taxon>
    </lineage>
</organism>
<dbReference type="GO" id="GO:0008270">
    <property type="term" value="F:zinc ion binding"/>
    <property type="evidence" value="ECO:0007669"/>
    <property type="project" value="UniProtKB-KW"/>
</dbReference>
<evidence type="ECO:0000313" key="6">
    <source>
        <dbReference type="Proteomes" id="UP000681967"/>
    </source>
</evidence>
<dbReference type="Gene3D" id="2.60.120.920">
    <property type="match status" value="1"/>
</dbReference>
<sequence length="317" mass="36063">MLLDIKCRVVTAFYAVLSYKQVIEIFMQKPYASIIAKLSTSMDHLDSVRSSIPNDLRLFNRLHLEQYYLSLDRCARKNEIIENKLDIIHNENRWNQMNIVRDPTILQYLSETSSIDEDWKPIASKSEIKSYKKGRLGNNEINIISVPANDNLPALEECGIKHKFKGRINISDETGNIRYRTFILDGIELHEGKWYFCVKLPLGGAAQIGWATNGFNPVQNGSYGVGDDRFSWGFDGARGVYDRNRHSMFFHENDWDEEDVCGCGIEIDGNNTNIQYWLNGKALGPLFSTSDNETIKSGVKANLLPNGIFASYFPAVT</sequence>
<reference evidence="5" key="1">
    <citation type="submission" date="2021-02" db="EMBL/GenBank/DDBJ databases">
        <authorList>
            <person name="Nowell W R."/>
        </authorList>
    </citation>
    <scope>NUCLEOTIDE SEQUENCE</scope>
</reference>
<dbReference type="Pfam" id="PF00622">
    <property type="entry name" value="SPRY"/>
    <property type="match status" value="1"/>
</dbReference>
<keyword evidence="2" id="KW-0863">Zinc-finger</keyword>
<dbReference type="InterPro" id="IPR001870">
    <property type="entry name" value="B30.2/SPRY"/>
</dbReference>
<dbReference type="GO" id="GO:0004842">
    <property type="term" value="F:ubiquitin-protein transferase activity"/>
    <property type="evidence" value="ECO:0007669"/>
    <property type="project" value="InterPro"/>
</dbReference>
<dbReference type="InterPro" id="IPR013320">
    <property type="entry name" value="ConA-like_dom_sf"/>
</dbReference>
<name>A0A8S3F686_9BILA</name>
<dbReference type="SUPFAM" id="SSF49899">
    <property type="entry name" value="Concanavalin A-like lectins/glucanases"/>
    <property type="match status" value="1"/>
</dbReference>
<dbReference type="AlphaFoldDB" id="A0A8S3F686"/>
<dbReference type="CDD" id="cd11709">
    <property type="entry name" value="SPRY"/>
    <property type="match status" value="1"/>
</dbReference>
<dbReference type="Proteomes" id="UP000681967">
    <property type="component" value="Unassembled WGS sequence"/>
</dbReference>
<dbReference type="PANTHER" id="PTHR13363">
    <property type="entry name" value="RING FINGER AND SRY DOMAIN-CONTAINING"/>
    <property type="match status" value="1"/>
</dbReference>
<protein>
    <recommendedName>
        <fullName evidence="4">B30.2/SPRY domain-containing protein</fullName>
    </recommendedName>
</protein>
<evidence type="ECO:0000259" key="4">
    <source>
        <dbReference type="PROSITE" id="PS50188"/>
    </source>
</evidence>
<accession>A0A8S3F686</accession>
<evidence type="ECO:0000256" key="1">
    <source>
        <dbReference type="ARBA" id="ARBA00022723"/>
    </source>
</evidence>
<feature type="non-terminal residue" evidence="5">
    <location>
        <position position="317"/>
    </location>
</feature>
<dbReference type="PANTHER" id="PTHR13363:SF5">
    <property type="entry name" value="E3 UBIQUITIN-PROTEIN LIGASE RNF123"/>
    <property type="match status" value="1"/>
</dbReference>